<name>A0AB38R1L9_PARTM</name>
<protein>
    <submittedName>
        <fullName evidence="1">Uncharacterized protein</fullName>
    </submittedName>
</protein>
<gene>
    <name evidence="1" type="ORF">IMI45_07275</name>
</gene>
<dbReference type="EMBL" id="CP063414">
    <property type="protein sequence ID" value="UOE77599.1"/>
    <property type="molecule type" value="Genomic_DNA"/>
</dbReference>
<accession>A0AB38R1L9</accession>
<reference evidence="1" key="1">
    <citation type="submission" date="2020-10" db="EMBL/GenBank/DDBJ databases">
        <authorList>
            <person name="Delgado J.A."/>
            <person name="Gonzalez J.M."/>
        </authorList>
    </citation>
    <scope>NUCLEOTIDE SEQUENCE</scope>
    <source>
        <strain evidence="1">23.6</strain>
    </source>
</reference>
<dbReference type="RefSeq" id="WP_256834815.1">
    <property type="nucleotide sequence ID" value="NZ_CP063414.1"/>
</dbReference>
<organism evidence="1 2">
    <name type="scientific">Parageobacillus thermoglucosidasius</name>
    <name type="common">Geobacillus thermoglucosidasius</name>
    <dbReference type="NCBI Taxonomy" id="1426"/>
    <lineage>
        <taxon>Bacteria</taxon>
        <taxon>Bacillati</taxon>
        <taxon>Bacillota</taxon>
        <taxon>Bacilli</taxon>
        <taxon>Bacillales</taxon>
        <taxon>Anoxybacillaceae</taxon>
        <taxon>Parageobacillus</taxon>
    </lineage>
</organism>
<evidence type="ECO:0000313" key="2">
    <source>
        <dbReference type="Proteomes" id="UP001058458"/>
    </source>
</evidence>
<dbReference type="AlphaFoldDB" id="A0AB38R1L9"/>
<evidence type="ECO:0000313" key="1">
    <source>
        <dbReference type="EMBL" id="UOE77599.1"/>
    </source>
</evidence>
<sequence>MYFNSEIKNVLAASPFREVYLLTRIDTKTKVYVPLKLILFLSEVYMFRKVLETYNPAYDEAEEIFIYHLAEYLLTKGLQDIYMRPFGENFEIIYSSYGIIFTPESIKVHDYNDYEMPTNMKKIEKSNLIPFVIGELLEIDKKVSSSYTFRTEIAYEANHVNYEEL</sequence>
<dbReference type="Proteomes" id="UP001058458">
    <property type="component" value="Chromosome"/>
</dbReference>
<proteinExistence type="predicted"/>